<name>A0AAD4XHL8_9MAGN</name>
<sequence length="224" mass="25642">MMIPIFSSASTAIVRLLSYKNGVGIFLKSVKSTTSTIGKYSQTRQLSSIAGIETPCVGDLVDTDHKDYHKNDYQNINHVMQKRRFFNDGSSYGNVLSKTHKERRVIGYSPEQLFAVVAAVDLYQDFVPWCRGSKIVRNNPDGSFDAEMEMGFKFLIETYVSHVELNKPKFFKSNFFDHLLSIWEFNPGPVPGTCDLHFLVDFKFKSPLYRQLATVFLTEVETYF</sequence>
<evidence type="ECO:0000313" key="5">
    <source>
        <dbReference type="EMBL" id="KAI3914790.1"/>
    </source>
</evidence>
<dbReference type="CDD" id="cd07813">
    <property type="entry name" value="COQ10p_like"/>
    <property type="match status" value="1"/>
</dbReference>
<comment type="similarity">
    <text evidence="1">Belongs to the COQ10 family.</text>
</comment>
<organism evidence="5 6">
    <name type="scientific">Papaver atlanticum</name>
    <dbReference type="NCBI Taxonomy" id="357466"/>
    <lineage>
        <taxon>Eukaryota</taxon>
        <taxon>Viridiplantae</taxon>
        <taxon>Streptophyta</taxon>
        <taxon>Embryophyta</taxon>
        <taxon>Tracheophyta</taxon>
        <taxon>Spermatophyta</taxon>
        <taxon>Magnoliopsida</taxon>
        <taxon>Ranunculales</taxon>
        <taxon>Papaveraceae</taxon>
        <taxon>Papaveroideae</taxon>
        <taxon>Papaver</taxon>
    </lineage>
</organism>
<dbReference type="PANTHER" id="PTHR12901">
    <property type="entry name" value="SPERM PROTEIN HOMOLOG"/>
    <property type="match status" value="1"/>
</dbReference>
<dbReference type="GO" id="GO:0005739">
    <property type="term" value="C:mitochondrion"/>
    <property type="evidence" value="ECO:0007669"/>
    <property type="project" value="TreeGrafter"/>
</dbReference>
<reference evidence="5" key="1">
    <citation type="submission" date="2022-04" db="EMBL/GenBank/DDBJ databases">
        <title>A functionally conserved STORR gene fusion in Papaver species that diverged 16.8 million years ago.</title>
        <authorList>
            <person name="Catania T."/>
        </authorList>
    </citation>
    <scope>NUCLEOTIDE SEQUENCE</scope>
    <source>
        <strain evidence="5">S-188037</strain>
    </source>
</reference>
<evidence type="ECO:0000313" key="6">
    <source>
        <dbReference type="Proteomes" id="UP001202328"/>
    </source>
</evidence>
<evidence type="ECO:0000256" key="3">
    <source>
        <dbReference type="ARBA" id="ARBA00024947"/>
    </source>
</evidence>
<evidence type="ECO:0000256" key="2">
    <source>
        <dbReference type="ARBA" id="ARBA00011814"/>
    </source>
</evidence>
<evidence type="ECO:0000256" key="1">
    <source>
        <dbReference type="ARBA" id="ARBA00006885"/>
    </source>
</evidence>
<evidence type="ECO:0000259" key="4">
    <source>
        <dbReference type="Pfam" id="PF03364"/>
    </source>
</evidence>
<comment type="caution">
    <text evidence="5">The sequence shown here is derived from an EMBL/GenBank/DDBJ whole genome shotgun (WGS) entry which is preliminary data.</text>
</comment>
<dbReference type="Gene3D" id="3.30.530.20">
    <property type="match status" value="1"/>
</dbReference>
<dbReference type="Pfam" id="PF03364">
    <property type="entry name" value="Polyketide_cyc"/>
    <property type="match status" value="1"/>
</dbReference>
<protein>
    <recommendedName>
        <fullName evidence="4">Coenzyme Q-binding protein COQ10 START domain-containing protein</fullName>
    </recommendedName>
</protein>
<dbReference type="GO" id="GO:0045333">
    <property type="term" value="P:cellular respiration"/>
    <property type="evidence" value="ECO:0007669"/>
    <property type="project" value="InterPro"/>
</dbReference>
<dbReference type="Proteomes" id="UP001202328">
    <property type="component" value="Unassembled WGS sequence"/>
</dbReference>
<comment type="function">
    <text evidence="3">Required for the function of coenzyme Q in the respiratory chain. May serve as a chaperone or may be involved in the transport of Q6 from its site of synthesis to the catalytic sites of the respiratory complexes.</text>
</comment>
<dbReference type="InterPro" id="IPR005031">
    <property type="entry name" value="COQ10_START"/>
</dbReference>
<dbReference type="SUPFAM" id="SSF55961">
    <property type="entry name" value="Bet v1-like"/>
    <property type="match status" value="1"/>
</dbReference>
<proteinExistence type="inferred from homology"/>
<gene>
    <name evidence="5" type="ORF">MKW98_002026</name>
</gene>
<dbReference type="GO" id="GO:0048039">
    <property type="term" value="F:ubiquinone binding"/>
    <property type="evidence" value="ECO:0007669"/>
    <property type="project" value="InterPro"/>
</dbReference>
<dbReference type="AlphaFoldDB" id="A0AAD4XHL8"/>
<dbReference type="InterPro" id="IPR044996">
    <property type="entry name" value="COQ10-like"/>
</dbReference>
<dbReference type="EMBL" id="JAJJMB010009231">
    <property type="protein sequence ID" value="KAI3914790.1"/>
    <property type="molecule type" value="Genomic_DNA"/>
</dbReference>
<comment type="subunit">
    <text evidence="2">Interacts with coenzyme Q.</text>
</comment>
<dbReference type="PANTHER" id="PTHR12901:SF10">
    <property type="entry name" value="COENZYME Q-BINDING PROTEIN COQ10, MITOCHONDRIAL"/>
    <property type="match status" value="1"/>
</dbReference>
<feature type="domain" description="Coenzyme Q-binding protein COQ10 START" evidence="4">
    <location>
        <begin position="106"/>
        <end position="220"/>
    </location>
</feature>
<keyword evidence="6" id="KW-1185">Reference proteome</keyword>
<accession>A0AAD4XHL8</accession>
<dbReference type="InterPro" id="IPR023393">
    <property type="entry name" value="START-like_dom_sf"/>
</dbReference>